<accession>A0ABM1RWI9</accession>
<organism evidence="3 4">
    <name type="scientific">Limulus polyphemus</name>
    <name type="common">Atlantic horseshoe crab</name>
    <dbReference type="NCBI Taxonomy" id="6850"/>
    <lineage>
        <taxon>Eukaryota</taxon>
        <taxon>Metazoa</taxon>
        <taxon>Ecdysozoa</taxon>
        <taxon>Arthropoda</taxon>
        <taxon>Chelicerata</taxon>
        <taxon>Merostomata</taxon>
        <taxon>Xiphosura</taxon>
        <taxon>Limulidae</taxon>
        <taxon>Limulus</taxon>
    </lineage>
</organism>
<feature type="compositionally biased region" description="Basic and acidic residues" evidence="1">
    <location>
        <begin position="696"/>
        <end position="706"/>
    </location>
</feature>
<keyword evidence="3" id="KW-1185">Reference proteome</keyword>
<feature type="region of interest" description="Disordered" evidence="1">
    <location>
        <begin position="694"/>
        <end position="713"/>
    </location>
</feature>
<feature type="compositionally biased region" description="Polar residues" evidence="1">
    <location>
        <begin position="618"/>
        <end position="640"/>
    </location>
</feature>
<gene>
    <name evidence="4" type="primary">LOC111083484</name>
</gene>
<feature type="region of interest" description="Disordered" evidence="1">
    <location>
        <begin position="618"/>
        <end position="671"/>
    </location>
</feature>
<proteinExistence type="predicted"/>
<keyword evidence="2" id="KW-1133">Transmembrane helix</keyword>
<feature type="region of interest" description="Disordered" evidence="1">
    <location>
        <begin position="524"/>
        <end position="557"/>
    </location>
</feature>
<evidence type="ECO:0000256" key="2">
    <source>
        <dbReference type="SAM" id="Phobius"/>
    </source>
</evidence>
<feature type="compositionally biased region" description="Basic and acidic residues" evidence="1">
    <location>
        <begin position="657"/>
        <end position="671"/>
    </location>
</feature>
<feature type="transmembrane region" description="Helical" evidence="2">
    <location>
        <begin position="439"/>
        <end position="460"/>
    </location>
</feature>
<keyword evidence="2" id="KW-0472">Membrane</keyword>
<evidence type="ECO:0000313" key="3">
    <source>
        <dbReference type="Proteomes" id="UP000694941"/>
    </source>
</evidence>
<sequence length="767" mass="87450">MSPAICVMNICVSSQQQMVVNEFRSRNSEFSKYQYADRPTTESSSSSMLMEAFVTSQQKTGDCDRKFNCNYTSIKSCMTFPDFTSLSQPVIYRILLKNPNTSIIFITIDHKSFNLSGDDQLDIGRGVDPTKEDTLITSYKNTNSLSSSERLSVSKGEAWFNIRISEAQNPSICYEGDERTIIEETNVEDSGNIQVYSSESYPPNTIRTWILRNNQSLINSGIEITVSALHLDEKVGDTIIIGPGLDEEILCSSPAYLLSGYVGETKVFVARKDVYIIFLSHHSVRALPGFSFSWKRTSDNITVTPNEDVSTPLPDSWYQAIPICLYQLNVSHFTEGNLAANIKSQLTLAGNRYINAMQFDLPLIRDKDVFFLRVARILDGPPEKGEGLYVLFTIIQRETQGQALFTADQLLDMIDMYRPYLNENLKLEVTNCPTPFNSIPWIIVSLCCLPIFIIFFLLVWRWRYREFWNIRAKKATEERKEAELQVSVWPPTTDNPVFEPEILESPGVQENEYVEQKQLPLPATQSSVKSFQDEPLKKSSRSMSESAHRKPNLIRSFTTQNVYTDSGLFRSQSSIPSSHRPVEKILGRSLSEQSLKNVPVMQNQEMEHSSARIKSFDLQSTPSTSYRPAQQDFQYPSTSQHSHKATQKEFQYPLKANSDKSKMENERSDSIRWPKKSVSFRSRELPLNPLQEEMEETKNEKEESHVRFSPVTEVTEPACTPGLGLLPRVNSAERLLEDSDKESHIYDDPMEIRMDDFLEDGNAETHL</sequence>
<protein>
    <submittedName>
        <fullName evidence="4">Uncharacterized protein LOC111083484 isoform X1</fullName>
    </submittedName>
</protein>
<name>A0ABM1RWI9_LIMPO</name>
<dbReference type="RefSeq" id="XP_022235744.1">
    <property type="nucleotide sequence ID" value="XM_022380036.1"/>
</dbReference>
<reference evidence="4" key="1">
    <citation type="submission" date="2025-08" db="UniProtKB">
        <authorList>
            <consortium name="RefSeq"/>
        </authorList>
    </citation>
    <scope>IDENTIFICATION</scope>
    <source>
        <tissue evidence="4">Muscle</tissue>
    </source>
</reference>
<dbReference type="GeneID" id="111083484"/>
<keyword evidence="2" id="KW-0812">Transmembrane</keyword>
<dbReference type="Proteomes" id="UP000694941">
    <property type="component" value="Unplaced"/>
</dbReference>
<evidence type="ECO:0000313" key="4">
    <source>
        <dbReference type="RefSeq" id="XP_022235744.1"/>
    </source>
</evidence>
<evidence type="ECO:0000256" key="1">
    <source>
        <dbReference type="SAM" id="MobiDB-lite"/>
    </source>
</evidence>